<organism evidence="2 3">
    <name type="scientific">Chryseobacterium glaciei</name>
    <dbReference type="NCBI Taxonomy" id="1685010"/>
    <lineage>
        <taxon>Bacteria</taxon>
        <taxon>Pseudomonadati</taxon>
        <taxon>Bacteroidota</taxon>
        <taxon>Flavobacteriia</taxon>
        <taxon>Flavobacteriales</taxon>
        <taxon>Weeksellaceae</taxon>
        <taxon>Chryseobacterium group</taxon>
        <taxon>Chryseobacterium</taxon>
    </lineage>
</organism>
<dbReference type="KEGG" id="chh:A0O34_01530"/>
<dbReference type="AlphaFoldDB" id="A0A172XYQ5"/>
<name>A0A172XYQ5_9FLAO</name>
<dbReference type="KEGG" id="chh:A0O34_16795"/>
<reference evidence="2 3" key="1">
    <citation type="submission" date="2016-04" db="EMBL/GenBank/DDBJ databases">
        <title>Complete Genome Sequence of Chryseobacterium sp. IHBB 10212.</title>
        <authorList>
            <person name="Pal M."/>
            <person name="Swarnkar M.K."/>
            <person name="Kaushal K."/>
            <person name="Chhibber S."/>
            <person name="Singh A.K."/>
            <person name="Gulati A."/>
        </authorList>
    </citation>
    <scope>NUCLEOTIDE SEQUENCE [LARGE SCALE GENOMIC DNA]</scope>
    <source>
        <strain evidence="2 3">IHBB 10212</strain>
    </source>
</reference>
<dbReference type="RefSeq" id="WP_066750480.1">
    <property type="nucleotide sequence ID" value="NZ_CP015199.1"/>
</dbReference>
<proteinExistence type="predicted"/>
<dbReference type="EMBL" id="CP015199">
    <property type="protein sequence ID" value="ANF52071.1"/>
    <property type="molecule type" value="Genomic_DNA"/>
</dbReference>
<dbReference type="EMBL" id="CP015199">
    <property type="protein sequence ID" value="ANF49314.1"/>
    <property type="molecule type" value="Genomic_DNA"/>
</dbReference>
<protein>
    <submittedName>
        <fullName evidence="2">Uncharacterized protein</fullName>
    </submittedName>
</protein>
<gene>
    <name evidence="1" type="ORF">A0O34_01530</name>
    <name evidence="2" type="ORF">A0O34_16795</name>
</gene>
<evidence type="ECO:0000313" key="1">
    <source>
        <dbReference type="EMBL" id="ANF49314.1"/>
    </source>
</evidence>
<keyword evidence="3" id="KW-1185">Reference proteome</keyword>
<dbReference type="OrthoDB" id="9943163at2"/>
<evidence type="ECO:0000313" key="2">
    <source>
        <dbReference type="EMBL" id="ANF52071.1"/>
    </source>
</evidence>
<dbReference type="Proteomes" id="UP000077824">
    <property type="component" value="Chromosome"/>
</dbReference>
<accession>A0A172XYQ5</accession>
<evidence type="ECO:0000313" key="3">
    <source>
        <dbReference type="Proteomes" id="UP000077824"/>
    </source>
</evidence>
<sequence>MKNIKQKLFNFYWKIYISIEYFKTFKCLPKSIKLTDNKNQPIVNGYLCAFKLKGMFDFENIITDIY</sequence>